<dbReference type="EMBL" id="JAASRN010000001">
    <property type="protein sequence ID" value="NIK72560.1"/>
    <property type="molecule type" value="Genomic_DNA"/>
</dbReference>
<dbReference type="Proteomes" id="UP000537126">
    <property type="component" value="Unassembled WGS sequence"/>
</dbReference>
<dbReference type="AlphaFoldDB" id="A0A846MMA9"/>
<accession>A0A846MMA9</accession>
<reference evidence="1 2" key="1">
    <citation type="submission" date="2020-03" db="EMBL/GenBank/DDBJ databases">
        <title>Genomic Encyclopedia of Type Strains, Phase IV (KMG-IV): sequencing the most valuable type-strain genomes for metagenomic binning, comparative biology and taxonomic classification.</title>
        <authorList>
            <person name="Goeker M."/>
        </authorList>
    </citation>
    <scope>NUCLEOTIDE SEQUENCE [LARGE SCALE GENOMIC DNA]</scope>
    <source>
        <strain evidence="1 2">DSM 5718</strain>
    </source>
</reference>
<keyword evidence="2" id="KW-1185">Reference proteome</keyword>
<name>A0A846MMA9_9BACT</name>
<evidence type="ECO:0000313" key="1">
    <source>
        <dbReference type="EMBL" id="NIK72560.1"/>
    </source>
</evidence>
<comment type="caution">
    <text evidence="1">The sequence shown here is derived from an EMBL/GenBank/DDBJ whole genome shotgun (WGS) entry which is preliminary data.</text>
</comment>
<protein>
    <submittedName>
        <fullName evidence="1">Uncharacterized protein</fullName>
    </submittedName>
</protein>
<gene>
    <name evidence="1" type="ORF">FHS56_000046</name>
</gene>
<evidence type="ECO:0000313" key="2">
    <source>
        <dbReference type="Proteomes" id="UP000537126"/>
    </source>
</evidence>
<organism evidence="1 2">
    <name type="scientific">Thermonema lapsum</name>
    <dbReference type="NCBI Taxonomy" id="28195"/>
    <lineage>
        <taxon>Bacteria</taxon>
        <taxon>Pseudomonadati</taxon>
        <taxon>Bacteroidota</taxon>
        <taxon>Cytophagia</taxon>
        <taxon>Cytophagales</taxon>
        <taxon>Thermonemataceae</taxon>
        <taxon>Thermonema</taxon>
    </lineage>
</organism>
<proteinExistence type="predicted"/>
<sequence length="34" mass="3584">MFKTEAGSRIVLVAVDEGAAEGQPFYEGGEPAAW</sequence>